<dbReference type="AlphaFoldDB" id="A0A521FFQ6"/>
<dbReference type="OrthoDB" id="673128at2"/>
<dbReference type="SUPFAM" id="SSF52172">
    <property type="entry name" value="CheY-like"/>
    <property type="match status" value="1"/>
</dbReference>
<dbReference type="Proteomes" id="UP000319267">
    <property type="component" value="Unassembled WGS sequence"/>
</dbReference>
<keyword evidence="4" id="KW-1185">Reference proteome</keyword>
<dbReference type="InterPro" id="IPR011006">
    <property type="entry name" value="CheY-like_superfamily"/>
</dbReference>
<dbReference type="GO" id="GO:0000160">
    <property type="term" value="P:phosphorelay signal transduction system"/>
    <property type="evidence" value="ECO:0007669"/>
    <property type="project" value="InterPro"/>
</dbReference>
<dbReference type="Gene3D" id="3.40.50.2300">
    <property type="match status" value="1"/>
</dbReference>
<evidence type="ECO:0000313" key="4">
    <source>
        <dbReference type="Proteomes" id="UP000319267"/>
    </source>
</evidence>
<dbReference type="EMBL" id="FXTQ01000011">
    <property type="protein sequence ID" value="SMO95012.1"/>
    <property type="molecule type" value="Genomic_DNA"/>
</dbReference>
<feature type="domain" description="Response regulatory" evidence="2">
    <location>
        <begin position="12"/>
        <end position="139"/>
    </location>
</feature>
<dbReference type="PROSITE" id="PS50110">
    <property type="entry name" value="RESPONSE_REGULATORY"/>
    <property type="match status" value="1"/>
</dbReference>
<dbReference type="PANTHER" id="PTHR44520">
    <property type="entry name" value="RESPONSE REGULATOR RCP1-RELATED"/>
    <property type="match status" value="1"/>
</dbReference>
<keyword evidence="1" id="KW-0597">Phosphoprotein</keyword>
<reference evidence="3 4" key="1">
    <citation type="submission" date="2017-05" db="EMBL/GenBank/DDBJ databases">
        <authorList>
            <person name="Varghese N."/>
            <person name="Submissions S."/>
        </authorList>
    </citation>
    <scope>NUCLEOTIDE SEQUENCE [LARGE SCALE GENOMIC DNA]</scope>
    <source>
        <strain evidence="3 4">DSM 29982</strain>
    </source>
</reference>
<organism evidence="3 4">
    <name type="scientific">Flavobacterium nitrogenifigens</name>
    <dbReference type="NCBI Taxonomy" id="1617283"/>
    <lineage>
        <taxon>Bacteria</taxon>
        <taxon>Pseudomonadati</taxon>
        <taxon>Bacteroidota</taxon>
        <taxon>Flavobacteriia</taxon>
        <taxon>Flavobacteriales</taxon>
        <taxon>Flavobacteriaceae</taxon>
        <taxon>Flavobacterium</taxon>
    </lineage>
</organism>
<evidence type="ECO:0000313" key="3">
    <source>
        <dbReference type="EMBL" id="SMO95012.1"/>
    </source>
</evidence>
<dbReference type="RefSeq" id="WP_111375754.1">
    <property type="nucleotide sequence ID" value="NZ_CP043612.1"/>
</dbReference>
<gene>
    <name evidence="3" type="ORF">SAMN06265220_11153</name>
</gene>
<evidence type="ECO:0000256" key="1">
    <source>
        <dbReference type="PROSITE-ProRule" id="PRU00169"/>
    </source>
</evidence>
<proteinExistence type="predicted"/>
<dbReference type="InterPro" id="IPR052893">
    <property type="entry name" value="TCS_response_regulator"/>
</dbReference>
<dbReference type="Pfam" id="PF00072">
    <property type="entry name" value="Response_reg"/>
    <property type="match status" value="1"/>
</dbReference>
<evidence type="ECO:0000259" key="2">
    <source>
        <dbReference type="PROSITE" id="PS50110"/>
    </source>
</evidence>
<dbReference type="PANTHER" id="PTHR44520:SF2">
    <property type="entry name" value="RESPONSE REGULATOR RCP1"/>
    <property type="match status" value="1"/>
</dbReference>
<sequence>MEATNQKKLYRKVLVIDDNPTDRFIAEKMIEKCGFAQQTILCESAQEALEYLGALEHEPDELPQLIFLDISMPGMDGYGFLEQYAKFSEVVRTRSIILMLTTSLHPDDITRAQNNPFVARFINKPISRDKLDMIRNDFPIVY</sequence>
<dbReference type="SMART" id="SM00448">
    <property type="entry name" value="REC"/>
    <property type="match status" value="1"/>
</dbReference>
<feature type="modified residue" description="4-aspartylphosphate" evidence="1">
    <location>
        <position position="69"/>
    </location>
</feature>
<accession>A0A521FFQ6</accession>
<protein>
    <submittedName>
        <fullName evidence="3">CheY chemotaxis protein or a CheY-like REC (Receiver) domain</fullName>
    </submittedName>
</protein>
<dbReference type="InterPro" id="IPR001789">
    <property type="entry name" value="Sig_transdc_resp-reg_receiver"/>
</dbReference>
<name>A0A521FFQ6_9FLAO</name>